<evidence type="ECO:0000313" key="2">
    <source>
        <dbReference type="Proteomes" id="UP000024329"/>
    </source>
</evidence>
<dbReference type="PATRIC" id="fig|158500.4.peg.4028"/>
<comment type="caution">
    <text evidence="1">The sequence shown here is derived from an EMBL/GenBank/DDBJ whole genome shotgun (WGS) entry which is preliminary data.</text>
</comment>
<organism evidence="1 2">
    <name type="scientific">Novosphingobium resinovorum</name>
    <dbReference type="NCBI Taxonomy" id="158500"/>
    <lineage>
        <taxon>Bacteria</taxon>
        <taxon>Pseudomonadati</taxon>
        <taxon>Pseudomonadota</taxon>
        <taxon>Alphaproteobacteria</taxon>
        <taxon>Sphingomonadales</taxon>
        <taxon>Sphingomonadaceae</taxon>
        <taxon>Novosphingobium</taxon>
    </lineage>
</organism>
<accession>A0A031JRI6</accession>
<sequence length="74" mass="8335">MHFYAASDAPPRYVAPILREIEDYLAGSPMSVTTFGTKAMGDPRFIYTLRQGRDPSSRTVERVRNFMRGEAAHA</sequence>
<dbReference type="EMBL" id="JFYZ01000024">
    <property type="protein sequence ID" value="EZP79519.1"/>
    <property type="molecule type" value="Genomic_DNA"/>
</dbReference>
<dbReference type="RefSeq" id="WP_051587019.1">
    <property type="nucleotide sequence ID" value="NZ_JFYZ01000024.1"/>
</dbReference>
<evidence type="ECO:0000313" key="1">
    <source>
        <dbReference type="EMBL" id="EZP79519.1"/>
    </source>
</evidence>
<protein>
    <submittedName>
        <fullName evidence="1">Uncharacterized protein</fullName>
    </submittedName>
</protein>
<proteinExistence type="predicted"/>
<dbReference type="Proteomes" id="UP000024329">
    <property type="component" value="Unassembled WGS sequence"/>
</dbReference>
<gene>
    <name evidence="1" type="ORF">BV97_03956</name>
</gene>
<reference evidence="1 2" key="1">
    <citation type="submission" date="2014-03" db="EMBL/GenBank/DDBJ databases">
        <title>Whole genome sequence of Novosphingobium resinovorum KF1.</title>
        <authorList>
            <person name="Gan H.M."/>
            <person name="Gan H.Y."/>
            <person name="Chew T.H."/>
            <person name="Savka M.A."/>
        </authorList>
    </citation>
    <scope>NUCLEOTIDE SEQUENCE [LARGE SCALE GENOMIC DNA]</scope>
    <source>
        <strain evidence="1 2">KF1</strain>
    </source>
</reference>
<name>A0A031JRI6_9SPHN</name>
<dbReference type="AlphaFoldDB" id="A0A031JRI6"/>